<organism evidence="2 3">
    <name type="scientific">Flemingia macrophylla</name>
    <dbReference type="NCBI Taxonomy" id="520843"/>
    <lineage>
        <taxon>Eukaryota</taxon>
        <taxon>Viridiplantae</taxon>
        <taxon>Streptophyta</taxon>
        <taxon>Embryophyta</taxon>
        <taxon>Tracheophyta</taxon>
        <taxon>Spermatophyta</taxon>
        <taxon>Magnoliopsida</taxon>
        <taxon>eudicotyledons</taxon>
        <taxon>Gunneridae</taxon>
        <taxon>Pentapetalae</taxon>
        <taxon>rosids</taxon>
        <taxon>fabids</taxon>
        <taxon>Fabales</taxon>
        <taxon>Fabaceae</taxon>
        <taxon>Papilionoideae</taxon>
        <taxon>50 kb inversion clade</taxon>
        <taxon>NPAAA clade</taxon>
        <taxon>indigoferoid/millettioid clade</taxon>
        <taxon>Phaseoleae</taxon>
        <taxon>Flemingia</taxon>
    </lineage>
</organism>
<evidence type="ECO:0000313" key="2">
    <source>
        <dbReference type="EMBL" id="KAL2337011.1"/>
    </source>
</evidence>
<name>A0ABD1MMH4_9FABA</name>
<reference evidence="2 3" key="1">
    <citation type="submission" date="2024-08" db="EMBL/GenBank/DDBJ databases">
        <title>Insights into the chromosomal genome structure of Flemingia macrophylla.</title>
        <authorList>
            <person name="Ding Y."/>
            <person name="Zhao Y."/>
            <person name="Bi W."/>
            <person name="Wu M."/>
            <person name="Zhao G."/>
            <person name="Gong Y."/>
            <person name="Li W."/>
            <person name="Zhang P."/>
        </authorList>
    </citation>
    <scope>NUCLEOTIDE SEQUENCE [LARGE SCALE GENOMIC DNA]</scope>
    <source>
        <strain evidence="2">DYQJB</strain>
        <tissue evidence="2">Leaf</tissue>
    </source>
</reference>
<sequence>MTRALSKFKYGRCPYPKILSPTSSASKGELKVSPVNKETTNIQEVVDDLKVVSTPQQTSEQVRNPRAANVSKATRESLSVKEPASQGSSQPVEEDIQQKLV</sequence>
<feature type="compositionally biased region" description="Polar residues" evidence="1">
    <location>
        <begin position="53"/>
        <end position="62"/>
    </location>
</feature>
<evidence type="ECO:0000256" key="1">
    <source>
        <dbReference type="SAM" id="MobiDB-lite"/>
    </source>
</evidence>
<feature type="region of interest" description="Disordered" evidence="1">
    <location>
        <begin position="53"/>
        <end position="101"/>
    </location>
</feature>
<dbReference type="Proteomes" id="UP001603857">
    <property type="component" value="Unassembled WGS sequence"/>
</dbReference>
<gene>
    <name evidence="2" type="ORF">Fmac_011457</name>
</gene>
<keyword evidence="3" id="KW-1185">Reference proteome</keyword>
<accession>A0ABD1MMH4</accession>
<dbReference type="EMBL" id="JBGMDY010000004">
    <property type="protein sequence ID" value="KAL2337011.1"/>
    <property type="molecule type" value="Genomic_DNA"/>
</dbReference>
<protein>
    <submittedName>
        <fullName evidence="2">Uncharacterized protein</fullName>
    </submittedName>
</protein>
<evidence type="ECO:0000313" key="3">
    <source>
        <dbReference type="Proteomes" id="UP001603857"/>
    </source>
</evidence>
<comment type="caution">
    <text evidence="2">The sequence shown here is derived from an EMBL/GenBank/DDBJ whole genome shotgun (WGS) entry which is preliminary data.</text>
</comment>
<dbReference type="AlphaFoldDB" id="A0ABD1MMH4"/>
<proteinExistence type="predicted"/>